<dbReference type="AlphaFoldDB" id="A0A0X3PN26"/>
<sequence>MRPRPIRTRQMEKANISIKRALERRFTSCRRFLSILLSLYLLVHKIQTGIRYDKDAESHHSARCWSWHLPALFHSCRSAIKLELWHHPALLSEFASEGVLSDCGSPPCLRHFGKPRCPRNYHCQLRNRKILGHASRPRTDLAWRHLSLGCNRILLCQVGFNILSSAGCHRNDLRTGDGNYYKYCNDT</sequence>
<reference evidence="1" key="1">
    <citation type="submission" date="2016-01" db="EMBL/GenBank/DDBJ databases">
        <title>Reference transcriptome for the parasite Schistocephalus solidus: insights into the molecular evolution of parasitism.</title>
        <authorList>
            <person name="Hebert F.O."/>
            <person name="Grambauer S."/>
            <person name="Barber I."/>
            <person name="Landry C.R."/>
            <person name="Aubin-Horth N."/>
        </authorList>
    </citation>
    <scope>NUCLEOTIDE SEQUENCE</scope>
</reference>
<accession>A0A0X3PN26</accession>
<name>A0A0X3PN26_SCHSO</name>
<dbReference type="EMBL" id="GEEE01009904">
    <property type="protein sequence ID" value="JAP53321.1"/>
    <property type="molecule type" value="Transcribed_RNA"/>
</dbReference>
<protein>
    <submittedName>
        <fullName evidence="1">Uncharacterized protein</fullName>
    </submittedName>
</protein>
<organism evidence="1">
    <name type="scientific">Schistocephalus solidus</name>
    <name type="common">Tapeworm</name>
    <dbReference type="NCBI Taxonomy" id="70667"/>
    <lineage>
        <taxon>Eukaryota</taxon>
        <taxon>Metazoa</taxon>
        <taxon>Spiralia</taxon>
        <taxon>Lophotrochozoa</taxon>
        <taxon>Platyhelminthes</taxon>
        <taxon>Cestoda</taxon>
        <taxon>Eucestoda</taxon>
        <taxon>Diphyllobothriidea</taxon>
        <taxon>Diphyllobothriidae</taxon>
        <taxon>Schistocephalus</taxon>
    </lineage>
</organism>
<gene>
    <name evidence="1" type="ORF">TR96219</name>
</gene>
<evidence type="ECO:0000313" key="1">
    <source>
        <dbReference type="EMBL" id="JAP53321.1"/>
    </source>
</evidence>
<proteinExistence type="predicted"/>